<feature type="compositionally biased region" description="Pro residues" evidence="1">
    <location>
        <begin position="287"/>
        <end position="297"/>
    </location>
</feature>
<dbReference type="HOGENOM" id="CLU_028621_0_0_1"/>
<accession>R8BA77</accession>
<feature type="region of interest" description="Disordered" evidence="1">
    <location>
        <begin position="259"/>
        <end position="317"/>
    </location>
</feature>
<evidence type="ECO:0000313" key="3">
    <source>
        <dbReference type="Proteomes" id="UP000014074"/>
    </source>
</evidence>
<name>R8BA77_PHAM7</name>
<feature type="region of interest" description="Disordered" evidence="1">
    <location>
        <begin position="353"/>
        <end position="508"/>
    </location>
</feature>
<keyword evidence="3" id="KW-1185">Reference proteome</keyword>
<feature type="compositionally biased region" description="Pro residues" evidence="1">
    <location>
        <begin position="417"/>
        <end position="426"/>
    </location>
</feature>
<organism evidence="2 3">
    <name type="scientific">Phaeoacremonium minimum (strain UCR-PA7)</name>
    <name type="common">Esca disease fungus</name>
    <name type="synonym">Togninia minima</name>
    <dbReference type="NCBI Taxonomy" id="1286976"/>
    <lineage>
        <taxon>Eukaryota</taxon>
        <taxon>Fungi</taxon>
        <taxon>Dikarya</taxon>
        <taxon>Ascomycota</taxon>
        <taxon>Pezizomycotina</taxon>
        <taxon>Sordariomycetes</taxon>
        <taxon>Sordariomycetidae</taxon>
        <taxon>Togniniales</taxon>
        <taxon>Togniniaceae</taxon>
        <taxon>Phaeoacremonium</taxon>
    </lineage>
</organism>
<sequence>MLDENLPSFLFKQSSDNPLSSVIYFTQNGSDPEPEYVFKRADAATNPAARNKYAIAITDPYAPDVVYGEVVVEPQWQQPTLSAAEIRAQSGPVTPIPIVPDSFVIQLYNPDQSIAVKMVPGSFTKMDSWDFEMPTQTFKMPSASQLDRQNNEPVVGLRPKVMFKWRKDGRLSKDMTCYNVGRSLGKHKSKDPDITVALFKQARESAVTIYEPNLQRVEVEDRKGLDIVLILGAEVIRELYLAPRQGQDIFNLSAGTITATNGKRKNSRPTPPPAAGMAMSGALGNNIPPPQSRPGPPTMTSASNIGSSATPAAANTAEIEAETKRLQAMVEKEQREREKRDRDEQKRIKKMLEEEDKERRRREAEVARETERLRKMYGTQGQDLPSQSPPLPPRPTFGAPPPAPAQQQGGGGGGWFAPPPQPPPRPLSAGPAPGPGAFHNSSLGSWWRGPSASVPQQQPPPPPQNARPSGPTLQTPYGGNPSASVSGFFHRNRDEERRKVQKKRSVQW</sequence>
<dbReference type="eggNOG" id="ENOG502S0DI">
    <property type="taxonomic scope" value="Eukaryota"/>
</dbReference>
<dbReference type="RefSeq" id="XP_007919028.1">
    <property type="nucleotide sequence ID" value="XM_007920837.1"/>
</dbReference>
<protein>
    <submittedName>
        <fullName evidence="2">Uncharacterized protein</fullName>
    </submittedName>
</protein>
<feature type="compositionally biased region" description="Basic residues" evidence="1">
    <location>
        <begin position="499"/>
        <end position="508"/>
    </location>
</feature>
<dbReference type="OrthoDB" id="3357341at2759"/>
<dbReference type="EMBL" id="KB933353">
    <property type="protein sequence ID" value="EON96186.1"/>
    <property type="molecule type" value="Genomic_DNA"/>
</dbReference>
<feature type="compositionally biased region" description="Pro residues" evidence="1">
    <location>
        <begin position="387"/>
        <end position="404"/>
    </location>
</feature>
<feature type="compositionally biased region" description="Low complexity" evidence="1">
    <location>
        <begin position="427"/>
        <end position="437"/>
    </location>
</feature>
<feature type="compositionally biased region" description="Polar residues" evidence="1">
    <location>
        <begin position="298"/>
        <end position="308"/>
    </location>
</feature>
<feature type="compositionally biased region" description="Basic and acidic residues" evidence="1">
    <location>
        <begin position="353"/>
        <end position="374"/>
    </location>
</feature>
<gene>
    <name evidence="2" type="ORF">UCRPA7_8321</name>
</gene>
<dbReference type="Proteomes" id="UP000014074">
    <property type="component" value="Unassembled WGS sequence"/>
</dbReference>
<dbReference type="AlphaFoldDB" id="R8BA77"/>
<reference evidence="3" key="1">
    <citation type="journal article" date="2013" name="Genome Announc.">
        <title>Draft genome sequence of the ascomycete Phaeoacremonium aleophilum strain UCR-PA7, a causal agent of the esca disease complex in grapevines.</title>
        <authorList>
            <person name="Blanco-Ulate B."/>
            <person name="Rolshausen P."/>
            <person name="Cantu D."/>
        </authorList>
    </citation>
    <scope>NUCLEOTIDE SEQUENCE [LARGE SCALE GENOMIC DNA]</scope>
    <source>
        <strain evidence="3">UCR-PA7</strain>
    </source>
</reference>
<proteinExistence type="predicted"/>
<evidence type="ECO:0000256" key="1">
    <source>
        <dbReference type="SAM" id="MobiDB-lite"/>
    </source>
</evidence>
<dbReference type="KEGG" id="tmn:UCRPA7_8321"/>
<dbReference type="GeneID" id="19329161"/>
<evidence type="ECO:0000313" key="2">
    <source>
        <dbReference type="EMBL" id="EON96186.1"/>
    </source>
</evidence>
<feature type="compositionally biased region" description="Polar residues" evidence="1">
    <location>
        <begin position="471"/>
        <end position="485"/>
    </location>
</feature>